<dbReference type="KEGG" id="kdj:28968652"/>
<proteinExistence type="predicted"/>
<evidence type="ECO:0000256" key="1">
    <source>
        <dbReference type="SAM" id="Phobius"/>
    </source>
</evidence>
<keyword evidence="1" id="KW-0472">Membrane</keyword>
<organism evidence="3 4">
    <name type="scientific">Kwoniella dejecticola CBS 10117</name>
    <dbReference type="NCBI Taxonomy" id="1296121"/>
    <lineage>
        <taxon>Eukaryota</taxon>
        <taxon>Fungi</taxon>
        <taxon>Dikarya</taxon>
        <taxon>Basidiomycota</taxon>
        <taxon>Agaricomycotina</taxon>
        <taxon>Tremellomycetes</taxon>
        <taxon>Tremellales</taxon>
        <taxon>Cryptococcaceae</taxon>
        <taxon>Kwoniella</taxon>
    </lineage>
</organism>
<feature type="domain" description="Glycosyltransferase family 18 catalytic" evidence="2">
    <location>
        <begin position="316"/>
        <end position="441"/>
    </location>
</feature>
<reference evidence="3" key="1">
    <citation type="submission" date="2013-07" db="EMBL/GenBank/DDBJ databases">
        <authorList>
            <consortium name="The Broad Institute Genome Sequencing Platform"/>
            <person name="Cuomo C."/>
            <person name="Litvintseva A."/>
            <person name="Chen Y."/>
            <person name="Heitman J."/>
            <person name="Sun S."/>
            <person name="Springer D."/>
            <person name="Dromer F."/>
            <person name="Young S.K."/>
            <person name="Zeng Q."/>
            <person name="Gargeya S."/>
            <person name="Fitzgerald M."/>
            <person name="Abouelleil A."/>
            <person name="Alvarado L."/>
            <person name="Berlin A.M."/>
            <person name="Chapman S.B."/>
            <person name="Dewar J."/>
            <person name="Goldberg J."/>
            <person name="Griggs A."/>
            <person name="Gujja S."/>
            <person name="Hansen M."/>
            <person name="Howarth C."/>
            <person name="Imamovic A."/>
            <person name="Larimer J."/>
            <person name="McCowan C."/>
            <person name="Murphy C."/>
            <person name="Pearson M."/>
            <person name="Priest M."/>
            <person name="Roberts A."/>
            <person name="Saif S."/>
            <person name="Shea T."/>
            <person name="Sykes S."/>
            <person name="Wortman J."/>
            <person name="Nusbaum C."/>
            <person name="Birren B."/>
        </authorList>
    </citation>
    <scope>NUCLEOTIDE SEQUENCE</scope>
    <source>
        <strain evidence="3">CBS 10117</strain>
    </source>
</reference>
<keyword evidence="1" id="KW-1133">Transmembrane helix</keyword>
<evidence type="ECO:0000313" key="3">
    <source>
        <dbReference type="EMBL" id="WWC63006.1"/>
    </source>
</evidence>
<feature type="transmembrane region" description="Helical" evidence="1">
    <location>
        <begin position="12"/>
        <end position="29"/>
    </location>
</feature>
<dbReference type="InterPro" id="IPR026116">
    <property type="entry name" value="GT18_cat"/>
</dbReference>
<dbReference type="Proteomes" id="UP000078595">
    <property type="component" value="Chromosome 6"/>
</dbReference>
<keyword evidence="1" id="KW-0812">Transmembrane</keyword>
<reference evidence="3" key="2">
    <citation type="submission" date="2024-02" db="EMBL/GenBank/DDBJ databases">
        <title>Comparative genomics of Cryptococcus and Kwoniella reveals pathogenesis evolution and contrasting modes of karyotype evolution via chromosome fusion or intercentromeric recombination.</title>
        <authorList>
            <person name="Coelho M.A."/>
            <person name="David-Palma M."/>
            <person name="Shea T."/>
            <person name="Bowers K."/>
            <person name="McGinley-Smith S."/>
            <person name="Mohammad A.W."/>
            <person name="Gnirke A."/>
            <person name="Yurkov A.M."/>
            <person name="Nowrousian M."/>
            <person name="Sun S."/>
            <person name="Cuomo C.A."/>
            <person name="Heitman J."/>
        </authorList>
    </citation>
    <scope>NUCLEOTIDE SEQUENCE</scope>
    <source>
        <strain evidence="3">CBS 10117</strain>
    </source>
</reference>
<accession>A0AAJ8MI36</accession>
<evidence type="ECO:0000259" key="2">
    <source>
        <dbReference type="Pfam" id="PF15024"/>
    </source>
</evidence>
<sequence>MSSRHLSRSTVVCLSFFSFIAMITFFKFSPNGENLLSWTSETFDLDLSFSLDALTPKPPLFDWEIDPDITDHITYNEREITKLRSCMAQGNCRRNQEKVVLAFAHTWPQAIIDGWRGGEGVWAMSMFRAMRELGYTVLIGMNGWEETLAHYRMFPDQVKVIIKSAWIDDCIKNPACIKSDINLTGIPRWKREFAMNFFPDEHTRFGLDYKWIIHADRHFKGQEETEKLQYIGYSFEEECKKRPFVPHKQRPMASWILAKQATLFHLSTVETAFNKSYFELASQEPGLEDMSFRGAYQVNGEYMKNWIHDSPVQALNGVVNLGKIGPEEFGDEVANARMMIGVGNPALSPSPYLALCSGTPFLNPIKSWDLEHPDDRSKWVSQHNYLKWLDPPYVYNVPAHDYEGFVSAIKSAIHSPPTKRYIDPPMTLDGVRKRVERLVETDWRAIAKEYMEERIAEGATYTWTL</sequence>
<dbReference type="GO" id="GO:0030144">
    <property type="term" value="F:alpha-1,6-mannosylglycoprotein 6-beta-N-acetylglucosaminyltransferase activity"/>
    <property type="evidence" value="ECO:0007669"/>
    <property type="project" value="InterPro"/>
</dbReference>
<dbReference type="RefSeq" id="XP_065825273.1">
    <property type="nucleotide sequence ID" value="XM_065969201.1"/>
</dbReference>
<protein>
    <recommendedName>
        <fullName evidence="2">Glycosyltransferase family 18 catalytic domain-containing protein</fullName>
    </recommendedName>
</protein>
<keyword evidence="4" id="KW-1185">Reference proteome</keyword>
<name>A0AAJ8MI36_9TREE</name>
<dbReference type="GeneID" id="28968652"/>
<dbReference type="Pfam" id="PF15024">
    <property type="entry name" value="Glyco_transf_18"/>
    <property type="match status" value="1"/>
</dbReference>
<dbReference type="AlphaFoldDB" id="A0AAJ8MI36"/>
<evidence type="ECO:0000313" key="4">
    <source>
        <dbReference type="Proteomes" id="UP000078595"/>
    </source>
</evidence>
<gene>
    <name evidence="3" type="ORF">I303_105604</name>
</gene>
<dbReference type="EMBL" id="CP144535">
    <property type="protein sequence ID" value="WWC63006.1"/>
    <property type="molecule type" value="Genomic_DNA"/>
</dbReference>